<keyword evidence="5" id="KW-0637">Prenyltransferase</keyword>
<evidence type="ECO:0000256" key="2">
    <source>
        <dbReference type="ARBA" id="ARBA00006734"/>
    </source>
</evidence>
<organism evidence="14 15">
    <name type="scientific">Ephemerocybe angulata</name>
    <dbReference type="NCBI Taxonomy" id="980116"/>
    <lineage>
        <taxon>Eukaryota</taxon>
        <taxon>Fungi</taxon>
        <taxon>Dikarya</taxon>
        <taxon>Basidiomycota</taxon>
        <taxon>Agaricomycotina</taxon>
        <taxon>Agaricomycetes</taxon>
        <taxon>Agaricomycetidae</taxon>
        <taxon>Agaricales</taxon>
        <taxon>Agaricineae</taxon>
        <taxon>Psathyrellaceae</taxon>
        <taxon>Ephemerocybe</taxon>
    </lineage>
</organism>
<comment type="similarity">
    <text evidence="2">Belongs to the protein prenyltransferase subunit alpha family.</text>
</comment>
<dbReference type="EC" id="2.5.1.58" evidence="4"/>
<sequence length="403" mass="46958">MRESRCASLGCDHDHRIGNLKHGSLHIYCSLPFVFHLNHRPCPSSHPTTPAHLQPYNSQPMMRDDDDEYVFFADRDEWKDLEPIEQYENINPLAPILYTKEYKDATGYFRAIVKKEEKSPRVLELTEAVIRMNPGHYSAWQYRYETLLAIGAPLDVELKLMDELAVKYLKSYQVWHHRRLLVTLTRKPIPELAFITRSLADDTKNYHTWSYRQWLLAYFNDEEDMWAGELDFVEQLLGQDIRNNSAWHHRFFVVWASGVREGDEDRERVFKRELVYVKQNISLAPNNASAWNYLRGVLEHNKVPFARVADFVKPYTLPYDSSKKDIVDVDNPPPAPSADLPAVPAIEFLADVYERVGDKASVLQAVELWKSLANEHDTIRKKYWEHRVREAIESVASAEARSA</sequence>
<dbReference type="GO" id="GO:0004662">
    <property type="term" value="F:CAAX-protein geranylgeranyltransferase activity"/>
    <property type="evidence" value="ECO:0007669"/>
    <property type="project" value="UniProtKB-EC"/>
</dbReference>
<name>A0A8H6IHQ8_9AGAR</name>
<protein>
    <recommendedName>
        <fullName evidence="9">Protein farnesyltransferase/geranylgeranyltransferase type-1 subunit alpha</fullName>
        <ecNumber evidence="4">2.5.1.58</ecNumber>
        <ecNumber evidence="3">2.5.1.59</ecNumber>
    </recommendedName>
    <alternativeName>
        <fullName evidence="12">CAAX farnesyltransferase subunit alpha</fullName>
    </alternativeName>
    <alternativeName>
        <fullName evidence="11">FTase-alpha</fullName>
    </alternativeName>
    <alternativeName>
        <fullName evidence="10">Ras proteins prenyltransferase subunit alpha</fullName>
    </alternativeName>
    <alternativeName>
        <fullName evidence="13">Type I protein geranyl-geranyltransferase subunit alpha</fullName>
    </alternativeName>
</protein>
<dbReference type="EMBL" id="JACGCI010000004">
    <property type="protein sequence ID" value="KAF6764382.1"/>
    <property type="molecule type" value="Genomic_DNA"/>
</dbReference>
<dbReference type="PANTHER" id="PTHR11129:SF1">
    <property type="entry name" value="PROTEIN FARNESYLTRANSFERASE_GERANYLGERANYLTRANSFERASE TYPE-1 SUBUNIT ALPHA"/>
    <property type="match status" value="1"/>
</dbReference>
<dbReference type="GO" id="GO:0005953">
    <property type="term" value="C:CAAX-protein geranylgeranyltransferase complex"/>
    <property type="evidence" value="ECO:0007669"/>
    <property type="project" value="TreeGrafter"/>
</dbReference>
<dbReference type="GO" id="GO:0005965">
    <property type="term" value="C:protein farnesyltransferase complex"/>
    <property type="evidence" value="ECO:0007669"/>
    <property type="project" value="TreeGrafter"/>
</dbReference>
<dbReference type="PANTHER" id="PTHR11129">
    <property type="entry name" value="PROTEIN FARNESYLTRANSFERASE ALPHA SUBUNIT/RAB GERANYLGERANYL TRANSFERASE ALPHA SUBUNIT"/>
    <property type="match status" value="1"/>
</dbReference>
<evidence type="ECO:0000313" key="15">
    <source>
        <dbReference type="Proteomes" id="UP000521943"/>
    </source>
</evidence>
<evidence type="ECO:0000256" key="9">
    <source>
        <dbReference type="ARBA" id="ARBA00040965"/>
    </source>
</evidence>
<evidence type="ECO:0000256" key="5">
    <source>
        <dbReference type="ARBA" id="ARBA00022602"/>
    </source>
</evidence>
<evidence type="ECO:0000256" key="1">
    <source>
        <dbReference type="ARBA" id="ARBA00001946"/>
    </source>
</evidence>
<dbReference type="GO" id="GO:0004660">
    <property type="term" value="F:protein farnesyltransferase activity"/>
    <property type="evidence" value="ECO:0007669"/>
    <property type="project" value="UniProtKB-EC"/>
</dbReference>
<dbReference type="PROSITE" id="PS51147">
    <property type="entry name" value="PFTA"/>
    <property type="match status" value="4"/>
</dbReference>
<proteinExistence type="inferred from homology"/>
<dbReference type="Gene3D" id="1.25.40.120">
    <property type="entry name" value="Protein prenylyltransferase"/>
    <property type="match status" value="1"/>
</dbReference>
<evidence type="ECO:0000256" key="11">
    <source>
        <dbReference type="ARBA" id="ARBA00042436"/>
    </source>
</evidence>
<dbReference type="Proteomes" id="UP000521943">
    <property type="component" value="Unassembled WGS sequence"/>
</dbReference>
<dbReference type="OrthoDB" id="10255768at2759"/>
<keyword evidence="15" id="KW-1185">Reference proteome</keyword>
<evidence type="ECO:0000256" key="4">
    <source>
        <dbReference type="ARBA" id="ARBA00012702"/>
    </source>
</evidence>
<evidence type="ECO:0000256" key="10">
    <source>
        <dbReference type="ARBA" id="ARBA00041392"/>
    </source>
</evidence>
<comment type="caution">
    <text evidence="14">The sequence shown here is derived from an EMBL/GenBank/DDBJ whole genome shotgun (WGS) entry which is preliminary data.</text>
</comment>
<dbReference type="InterPro" id="IPR002088">
    <property type="entry name" value="Prenyl_trans_a"/>
</dbReference>
<keyword evidence="7" id="KW-0677">Repeat</keyword>
<dbReference type="SUPFAM" id="SSF48439">
    <property type="entry name" value="Protein prenylyltransferase"/>
    <property type="match status" value="1"/>
</dbReference>
<evidence type="ECO:0000256" key="6">
    <source>
        <dbReference type="ARBA" id="ARBA00022679"/>
    </source>
</evidence>
<reference evidence="14 15" key="1">
    <citation type="submission" date="2020-07" db="EMBL/GenBank/DDBJ databases">
        <title>Comparative genomics of pyrophilous fungi reveals a link between fire events and developmental genes.</title>
        <authorList>
            <consortium name="DOE Joint Genome Institute"/>
            <person name="Steindorff A.S."/>
            <person name="Carver A."/>
            <person name="Calhoun S."/>
            <person name="Stillman K."/>
            <person name="Liu H."/>
            <person name="Lipzen A."/>
            <person name="Pangilinan J."/>
            <person name="Labutti K."/>
            <person name="Bruns T.D."/>
            <person name="Grigoriev I.V."/>
        </authorList>
    </citation>
    <scope>NUCLEOTIDE SEQUENCE [LARGE SCALE GENOMIC DNA]</scope>
    <source>
        <strain evidence="14 15">CBS 144469</strain>
    </source>
</reference>
<gene>
    <name evidence="14" type="ORF">DFP72DRAFT_871636</name>
</gene>
<evidence type="ECO:0000313" key="14">
    <source>
        <dbReference type="EMBL" id="KAF6764382.1"/>
    </source>
</evidence>
<evidence type="ECO:0000256" key="13">
    <source>
        <dbReference type="ARBA" id="ARBA00043219"/>
    </source>
</evidence>
<evidence type="ECO:0000256" key="7">
    <source>
        <dbReference type="ARBA" id="ARBA00022737"/>
    </source>
</evidence>
<dbReference type="EC" id="2.5.1.59" evidence="3"/>
<comment type="cofactor">
    <cofactor evidence="1">
        <name>Mg(2+)</name>
        <dbReference type="ChEBI" id="CHEBI:18420"/>
    </cofactor>
</comment>
<dbReference type="AlphaFoldDB" id="A0A8H6IHQ8"/>
<evidence type="ECO:0000256" key="12">
    <source>
        <dbReference type="ARBA" id="ARBA00043086"/>
    </source>
</evidence>
<keyword evidence="8" id="KW-0460">Magnesium</keyword>
<evidence type="ECO:0000256" key="8">
    <source>
        <dbReference type="ARBA" id="ARBA00022842"/>
    </source>
</evidence>
<dbReference type="Pfam" id="PF01239">
    <property type="entry name" value="PPTA"/>
    <property type="match status" value="5"/>
</dbReference>
<keyword evidence="6" id="KW-0808">Transferase</keyword>
<accession>A0A8H6IHQ8</accession>
<evidence type="ECO:0000256" key="3">
    <source>
        <dbReference type="ARBA" id="ARBA00012700"/>
    </source>
</evidence>